<dbReference type="GO" id="GO:0008955">
    <property type="term" value="F:peptidoglycan glycosyltransferase activity"/>
    <property type="evidence" value="ECO:0007669"/>
    <property type="project" value="TreeGrafter"/>
</dbReference>
<accession>A0A1H6NNQ1</accession>
<dbReference type="OrthoDB" id="9766909at2"/>
<name>A0A1H6NNQ1_9GAMM</name>
<dbReference type="Proteomes" id="UP000199371">
    <property type="component" value="Unassembled WGS sequence"/>
</dbReference>
<dbReference type="AlphaFoldDB" id="A0A1H6NNQ1"/>
<dbReference type="InterPro" id="IPR023346">
    <property type="entry name" value="Lysozyme-like_dom_sf"/>
</dbReference>
<evidence type="ECO:0000313" key="4">
    <source>
        <dbReference type="EMBL" id="SEI12158.1"/>
    </source>
</evidence>
<protein>
    <submittedName>
        <fullName evidence="4">Penicillin-binding protein 1A</fullName>
    </submittedName>
</protein>
<sequence length="210" mass="24178">MKQILFSLILPLQAVSVVFFALNIMGVRDRLRICLDMVDTISNSSLESYVPYLVVAEDHRYFQHFGVDPIGVARAIFVRVFKGKIQGASTIEQQFVRVVTEDYERTIKRKLREQLIALMLSKKRDKLDIATAYLSKAHYGYGLNGLQGLKLIIGYDFKLASEADKIALVSRLKYPQPRLQCEVWMSKHMNRIKYIRDKFVTAGNRSIRSI</sequence>
<organism evidence="4 5">
    <name type="scientific">Rheinheimera pacifica</name>
    <dbReference type="NCBI Taxonomy" id="173990"/>
    <lineage>
        <taxon>Bacteria</taxon>
        <taxon>Pseudomonadati</taxon>
        <taxon>Pseudomonadota</taxon>
        <taxon>Gammaproteobacteria</taxon>
        <taxon>Chromatiales</taxon>
        <taxon>Chromatiaceae</taxon>
        <taxon>Rheinheimera</taxon>
    </lineage>
</organism>
<keyword evidence="5" id="KW-1185">Reference proteome</keyword>
<proteinExistence type="predicted"/>
<dbReference type="InterPro" id="IPR050396">
    <property type="entry name" value="Glycosyltr_51/Transpeptidase"/>
</dbReference>
<evidence type="ECO:0000259" key="3">
    <source>
        <dbReference type="Pfam" id="PF00912"/>
    </source>
</evidence>
<evidence type="ECO:0000256" key="1">
    <source>
        <dbReference type="ARBA" id="ARBA00004752"/>
    </source>
</evidence>
<dbReference type="Pfam" id="PF00912">
    <property type="entry name" value="Transgly"/>
    <property type="match status" value="1"/>
</dbReference>
<gene>
    <name evidence="4" type="ORF">SAMN05660691_03907</name>
</gene>
<dbReference type="InterPro" id="IPR001264">
    <property type="entry name" value="Glyco_trans_51"/>
</dbReference>
<comment type="pathway">
    <text evidence="1">Cell wall biogenesis; peptidoglycan biosynthesis.</text>
</comment>
<dbReference type="PANTHER" id="PTHR32282:SF33">
    <property type="entry name" value="PEPTIDOGLYCAN GLYCOSYLTRANSFERASE"/>
    <property type="match status" value="1"/>
</dbReference>
<dbReference type="InterPro" id="IPR036950">
    <property type="entry name" value="PBP_transglycosylase"/>
</dbReference>
<dbReference type="PANTHER" id="PTHR32282">
    <property type="entry name" value="BINDING PROTEIN TRANSPEPTIDASE, PUTATIVE-RELATED"/>
    <property type="match status" value="1"/>
</dbReference>
<dbReference type="STRING" id="173990.SAMN05660691_03907"/>
<dbReference type="RefSeq" id="WP_143039994.1">
    <property type="nucleotide sequence ID" value="NZ_FNXF01000023.1"/>
</dbReference>
<reference evidence="5" key="1">
    <citation type="submission" date="2016-10" db="EMBL/GenBank/DDBJ databases">
        <authorList>
            <person name="Varghese N."/>
            <person name="Submissions S."/>
        </authorList>
    </citation>
    <scope>NUCLEOTIDE SEQUENCE [LARGE SCALE GENOMIC DNA]</scope>
    <source>
        <strain evidence="5">DSM 17616</strain>
    </source>
</reference>
<dbReference type="EMBL" id="FNXF01000023">
    <property type="protein sequence ID" value="SEI12158.1"/>
    <property type="molecule type" value="Genomic_DNA"/>
</dbReference>
<keyword evidence="2" id="KW-0808">Transferase</keyword>
<evidence type="ECO:0000313" key="5">
    <source>
        <dbReference type="Proteomes" id="UP000199371"/>
    </source>
</evidence>
<evidence type="ECO:0000256" key="2">
    <source>
        <dbReference type="ARBA" id="ARBA00022679"/>
    </source>
</evidence>
<dbReference type="Gene3D" id="1.10.3810.10">
    <property type="entry name" value="Biosynthetic peptidoglycan transglycosylase-like"/>
    <property type="match status" value="1"/>
</dbReference>
<dbReference type="SUPFAM" id="SSF53955">
    <property type="entry name" value="Lysozyme-like"/>
    <property type="match status" value="1"/>
</dbReference>
<feature type="domain" description="Glycosyl transferase family 51" evidence="3">
    <location>
        <begin position="51"/>
        <end position="175"/>
    </location>
</feature>